<evidence type="ECO:0000313" key="4">
    <source>
        <dbReference type="Proteomes" id="UP000241394"/>
    </source>
</evidence>
<dbReference type="InterPro" id="IPR027417">
    <property type="entry name" value="P-loop_NTPase"/>
</dbReference>
<organism evidence="3 4">
    <name type="scientific">Actinidia chinensis var. chinensis</name>
    <name type="common">Chinese soft-hair kiwi</name>
    <dbReference type="NCBI Taxonomy" id="1590841"/>
    <lineage>
        <taxon>Eukaryota</taxon>
        <taxon>Viridiplantae</taxon>
        <taxon>Streptophyta</taxon>
        <taxon>Embryophyta</taxon>
        <taxon>Tracheophyta</taxon>
        <taxon>Spermatophyta</taxon>
        <taxon>Magnoliopsida</taxon>
        <taxon>eudicotyledons</taxon>
        <taxon>Gunneridae</taxon>
        <taxon>Pentapetalae</taxon>
        <taxon>asterids</taxon>
        <taxon>Ericales</taxon>
        <taxon>Actinidiaceae</taxon>
        <taxon>Actinidia</taxon>
    </lineage>
</organism>
<dbReference type="OMA" id="DDHERPF"/>
<name>A0A2R6QPY7_ACTCC</name>
<dbReference type="AlphaFoldDB" id="A0A2R6QPY7"/>
<dbReference type="SUPFAM" id="SSF52058">
    <property type="entry name" value="L domain-like"/>
    <property type="match status" value="1"/>
</dbReference>
<dbReference type="EMBL" id="NKQK01000014">
    <property type="protein sequence ID" value="PSS11944.1"/>
    <property type="molecule type" value="Genomic_DNA"/>
</dbReference>
<dbReference type="Gramene" id="PSS11944">
    <property type="protein sequence ID" value="PSS11944"/>
    <property type="gene ID" value="CEY00_Acc16157"/>
</dbReference>
<reference evidence="4" key="2">
    <citation type="journal article" date="2018" name="BMC Genomics">
        <title>A manually annotated Actinidia chinensis var. chinensis (kiwifruit) genome highlights the challenges associated with draft genomes and gene prediction in plants.</title>
        <authorList>
            <person name="Pilkington S.M."/>
            <person name="Crowhurst R."/>
            <person name="Hilario E."/>
            <person name="Nardozza S."/>
            <person name="Fraser L."/>
            <person name="Peng Y."/>
            <person name="Gunaseelan K."/>
            <person name="Simpson R."/>
            <person name="Tahir J."/>
            <person name="Deroles S.C."/>
            <person name="Templeton K."/>
            <person name="Luo Z."/>
            <person name="Davy M."/>
            <person name="Cheng C."/>
            <person name="McNeilage M."/>
            <person name="Scaglione D."/>
            <person name="Liu Y."/>
            <person name="Zhang Q."/>
            <person name="Datson P."/>
            <person name="De Silva N."/>
            <person name="Gardiner S.E."/>
            <person name="Bassett H."/>
            <person name="Chagne D."/>
            <person name="McCallum J."/>
            <person name="Dzierzon H."/>
            <person name="Deng C."/>
            <person name="Wang Y.Y."/>
            <person name="Barron L."/>
            <person name="Manako K."/>
            <person name="Bowen J."/>
            <person name="Foster T.M."/>
            <person name="Erridge Z.A."/>
            <person name="Tiffin H."/>
            <person name="Waite C.N."/>
            <person name="Davies K.M."/>
            <person name="Grierson E.P."/>
            <person name="Laing W.A."/>
            <person name="Kirk R."/>
            <person name="Chen X."/>
            <person name="Wood M."/>
            <person name="Montefiori M."/>
            <person name="Brummell D.A."/>
            <person name="Schwinn K.E."/>
            <person name="Catanach A."/>
            <person name="Fullerton C."/>
            <person name="Li D."/>
            <person name="Meiyalaghan S."/>
            <person name="Nieuwenhuizen N."/>
            <person name="Read N."/>
            <person name="Prakash R."/>
            <person name="Hunter D."/>
            <person name="Zhang H."/>
            <person name="McKenzie M."/>
            <person name="Knabel M."/>
            <person name="Harris A."/>
            <person name="Allan A.C."/>
            <person name="Gleave A."/>
            <person name="Chen A."/>
            <person name="Janssen B.J."/>
            <person name="Plunkett B."/>
            <person name="Ampomah-Dwamena C."/>
            <person name="Voogd C."/>
            <person name="Leif D."/>
            <person name="Lafferty D."/>
            <person name="Souleyre E.J.F."/>
            <person name="Varkonyi-Gasic E."/>
            <person name="Gambi F."/>
            <person name="Hanley J."/>
            <person name="Yao J.L."/>
            <person name="Cheung J."/>
            <person name="David K.M."/>
            <person name="Warren B."/>
            <person name="Marsh K."/>
            <person name="Snowden K.C."/>
            <person name="Lin-Wang K."/>
            <person name="Brian L."/>
            <person name="Martinez-Sanchez M."/>
            <person name="Wang M."/>
            <person name="Ileperuma N."/>
            <person name="Macnee N."/>
            <person name="Campin R."/>
            <person name="McAtee P."/>
            <person name="Drummond R.S.M."/>
            <person name="Espley R.V."/>
            <person name="Ireland H.S."/>
            <person name="Wu R."/>
            <person name="Atkinson R.G."/>
            <person name="Karunairetnam S."/>
            <person name="Bulley S."/>
            <person name="Chunkath S."/>
            <person name="Hanley Z."/>
            <person name="Storey R."/>
            <person name="Thrimawithana A.H."/>
            <person name="Thomson S."/>
            <person name="David C."/>
            <person name="Testolin R."/>
            <person name="Huang H."/>
            <person name="Hellens R.P."/>
            <person name="Schaffer R.J."/>
        </authorList>
    </citation>
    <scope>NUCLEOTIDE SEQUENCE [LARGE SCALE GENOMIC DNA]</scope>
    <source>
        <strain evidence="4">cv. Red5</strain>
    </source>
</reference>
<dbReference type="SUPFAM" id="SSF52540">
    <property type="entry name" value="P-loop containing nucleoside triphosphate hydrolases"/>
    <property type="match status" value="1"/>
</dbReference>
<keyword evidence="4" id="KW-1185">Reference proteome</keyword>
<dbReference type="Gene3D" id="1.10.8.430">
    <property type="entry name" value="Helical domain of apoptotic protease-activating factors"/>
    <property type="match status" value="1"/>
</dbReference>
<dbReference type="InterPro" id="IPR001611">
    <property type="entry name" value="Leu-rich_rpt"/>
</dbReference>
<dbReference type="GO" id="GO:0043531">
    <property type="term" value="F:ADP binding"/>
    <property type="evidence" value="ECO:0007669"/>
    <property type="project" value="InterPro"/>
</dbReference>
<keyword evidence="1" id="KW-0433">Leucine-rich repeat</keyword>
<evidence type="ECO:0000256" key="2">
    <source>
        <dbReference type="ARBA" id="ARBA00022821"/>
    </source>
</evidence>
<dbReference type="InParanoid" id="A0A2R6QPY7"/>
<proteinExistence type="predicted"/>
<accession>A0A2R6QPY7</accession>
<dbReference type="PANTHER" id="PTHR36766">
    <property type="entry name" value="PLANT BROAD-SPECTRUM MILDEW RESISTANCE PROTEIN RPW8"/>
    <property type="match status" value="1"/>
</dbReference>
<dbReference type="InterPro" id="IPR032675">
    <property type="entry name" value="LRR_dom_sf"/>
</dbReference>
<comment type="caution">
    <text evidence="3">The sequence shown here is derived from an EMBL/GenBank/DDBJ whole genome shotgun (WGS) entry which is preliminary data.</text>
</comment>
<protein>
    <submittedName>
        <fullName evidence="3">Disease resistance protein</fullName>
    </submittedName>
</protein>
<dbReference type="GO" id="GO:0006952">
    <property type="term" value="P:defense response"/>
    <property type="evidence" value="ECO:0007669"/>
    <property type="project" value="UniProtKB-KW"/>
</dbReference>
<dbReference type="STRING" id="1590841.A0A2R6QPY7"/>
<sequence length="673" mass="76136">MSHAEKVWLEKLCDVLHDAGDLVDDFAAETLLERMVTPPINLVEKVFHFFSTIGFYITMAYLLKDARDRLDDMASDRSKFYPVGKGVDLLVIRNKEREQTYSYVFEPNVVGRDADKKEIKKMIMETRNEMAFKVGQEDPRLVTIGEEIVRKCAGNPLAIRVAGSLLYSKDTEYEWLSFKLCKFPGMPRNEDFNVLEVLKFSLCHLEIDGCIILTHMPLGVGQLTCLQTLPQFIVGWEYISCSGLTELNSLANLRDGLVVQGWGRSKFRRSFFKDVKEEYLGKTHCIMNDLFHDLAKSIAGTEISIADLDPGNVVKRSHVSFSSPLDSSWEVPTCLLNASNLCSFLLPVQPKASPCYRMSFSACELIFLRFPRLRVLDLHNLWLHTLPISVGELRHLKYLNLRYNKCLVHLPSSITKLRNLQTLRLSYCEYLQELQLTYLVLNWGSPIDGDDDGNDDKLLLEPPAAPKYEEATDLQASSTVGIASFSPSPPPLVHAFVGLKGWCKISEAEATTTTEMLLPSFPRLSKSTVRYCPQLRSMPSLPHAEQLELVGISQKLIQDVANELIIDSYMGSYNVISLVFFYPCFQIEVSAYFNKSGSSCLPECIGNLTSLQEFDIFDCTKLITLSDGMQCLTTLKKLSIDLCSDFLYERCQEEVGEDWPKIAHIPEIKLGSF</sequence>
<dbReference type="PRINTS" id="PR00364">
    <property type="entry name" value="DISEASERSIST"/>
</dbReference>
<dbReference type="InterPro" id="IPR042197">
    <property type="entry name" value="Apaf_helical"/>
</dbReference>
<dbReference type="Gene3D" id="3.80.10.10">
    <property type="entry name" value="Ribonuclease Inhibitor"/>
    <property type="match status" value="2"/>
</dbReference>
<dbReference type="Proteomes" id="UP000241394">
    <property type="component" value="Chromosome LG14"/>
</dbReference>
<dbReference type="Pfam" id="PF13855">
    <property type="entry name" value="LRR_8"/>
    <property type="match status" value="1"/>
</dbReference>
<reference evidence="3 4" key="1">
    <citation type="submission" date="2017-07" db="EMBL/GenBank/DDBJ databases">
        <title>An improved, manually edited Actinidia chinensis var. chinensis (kiwifruit) genome highlights the challenges associated with draft genomes and gene prediction in plants.</title>
        <authorList>
            <person name="Pilkington S."/>
            <person name="Crowhurst R."/>
            <person name="Hilario E."/>
            <person name="Nardozza S."/>
            <person name="Fraser L."/>
            <person name="Peng Y."/>
            <person name="Gunaseelan K."/>
            <person name="Simpson R."/>
            <person name="Tahir J."/>
            <person name="Deroles S."/>
            <person name="Templeton K."/>
            <person name="Luo Z."/>
            <person name="Davy M."/>
            <person name="Cheng C."/>
            <person name="Mcneilage M."/>
            <person name="Scaglione D."/>
            <person name="Liu Y."/>
            <person name="Zhang Q."/>
            <person name="Datson P."/>
            <person name="De Silva N."/>
            <person name="Gardiner S."/>
            <person name="Bassett H."/>
            <person name="Chagne D."/>
            <person name="Mccallum J."/>
            <person name="Dzierzon H."/>
            <person name="Deng C."/>
            <person name="Wang Y.-Y."/>
            <person name="Barron N."/>
            <person name="Manako K."/>
            <person name="Bowen J."/>
            <person name="Foster T."/>
            <person name="Erridge Z."/>
            <person name="Tiffin H."/>
            <person name="Waite C."/>
            <person name="Davies K."/>
            <person name="Grierson E."/>
            <person name="Laing W."/>
            <person name="Kirk R."/>
            <person name="Chen X."/>
            <person name="Wood M."/>
            <person name="Montefiori M."/>
            <person name="Brummell D."/>
            <person name="Schwinn K."/>
            <person name="Catanach A."/>
            <person name="Fullerton C."/>
            <person name="Li D."/>
            <person name="Meiyalaghan S."/>
            <person name="Nieuwenhuizen N."/>
            <person name="Read N."/>
            <person name="Prakash R."/>
            <person name="Hunter D."/>
            <person name="Zhang H."/>
            <person name="Mckenzie M."/>
            <person name="Knabel M."/>
            <person name="Harris A."/>
            <person name="Allan A."/>
            <person name="Chen A."/>
            <person name="Janssen B."/>
            <person name="Plunkett B."/>
            <person name="Dwamena C."/>
            <person name="Voogd C."/>
            <person name="Leif D."/>
            <person name="Lafferty D."/>
            <person name="Souleyre E."/>
            <person name="Varkonyi-Gasic E."/>
            <person name="Gambi F."/>
            <person name="Hanley J."/>
            <person name="Yao J.-L."/>
            <person name="Cheung J."/>
            <person name="David K."/>
            <person name="Warren B."/>
            <person name="Marsh K."/>
            <person name="Snowden K."/>
            <person name="Lin-Wang K."/>
            <person name="Brian L."/>
            <person name="Martinez-Sanchez M."/>
            <person name="Wang M."/>
            <person name="Ileperuma N."/>
            <person name="Macnee N."/>
            <person name="Campin R."/>
            <person name="Mcatee P."/>
            <person name="Drummond R."/>
            <person name="Espley R."/>
            <person name="Ireland H."/>
            <person name="Wu R."/>
            <person name="Atkinson R."/>
            <person name="Karunairetnam S."/>
            <person name="Bulley S."/>
            <person name="Chunkath S."/>
            <person name="Hanley Z."/>
            <person name="Storey R."/>
            <person name="Thrimawithana A."/>
            <person name="Thomson S."/>
            <person name="David C."/>
            <person name="Testolin R."/>
        </authorList>
    </citation>
    <scope>NUCLEOTIDE SEQUENCE [LARGE SCALE GENOMIC DNA]</scope>
    <source>
        <strain evidence="4">cv. Red5</strain>
        <tissue evidence="3">Young leaf</tissue>
    </source>
</reference>
<evidence type="ECO:0000313" key="3">
    <source>
        <dbReference type="EMBL" id="PSS11944.1"/>
    </source>
</evidence>
<keyword evidence="2" id="KW-0611">Plant defense</keyword>
<dbReference type="PANTHER" id="PTHR36766:SF40">
    <property type="entry name" value="DISEASE RESISTANCE PROTEIN RGA3"/>
    <property type="match status" value="1"/>
</dbReference>
<evidence type="ECO:0000256" key="1">
    <source>
        <dbReference type="ARBA" id="ARBA00022614"/>
    </source>
</evidence>
<gene>
    <name evidence="3" type="ORF">CEY00_Acc16157</name>
</gene>
<dbReference type="OrthoDB" id="2018467at2759"/>